<evidence type="ECO:0000313" key="7">
    <source>
        <dbReference type="Proteomes" id="UP000305238"/>
    </source>
</evidence>
<evidence type="ECO:0000313" key="6">
    <source>
        <dbReference type="EMBL" id="TMR35165.1"/>
    </source>
</evidence>
<dbReference type="AlphaFoldDB" id="A0A5S4GQC9"/>
<dbReference type="Proteomes" id="UP000305238">
    <property type="component" value="Unassembled WGS sequence"/>
</dbReference>
<dbReference type="PROSITE" id="PS51257">
    <property type="entry name" value="PROKAR_LIPOPROTEIN"/>
    <property type="match status" value="1"/>
</dbReference>
<dbReference type="GO" id="GO:0030288">
    <property type="term" value="C:outer membrane-bounded periplasmic space"/>
    <property type="evidence" value="ECO:0007669"/>
    <property type="project" value="TreeGrafter"/>
</dbReference>
<feature type="chain" id="PRO_5038699718" evidence="5">
    <location>
        <begin position="22"/>
        <end position="353"/>
    </location>
</feature>
<proteinExistence type="predicted"/>
<evidence type="ECO:0000256" key="3">
    <source>
        <dbReference type="ARBA" id="ARBA00022729"/>
    </source>
</evidence>
<dbReference type="InterPro" id="IPR006059">
    <property type="entry name" value="SBP"/>
</dbReference>
<keyword evidence="3 5" id="KW-0732">Signal</keyword>
<dbReference type="EMBL" id="VCKZ01000184">
    <property type="protein sequence ID" value="TMR35165.1"/>
    <property type="molecule type" value="Genomic_DNA"/>
</dbReference>
<keyword evidence="2" id="KW-0813">Transport</keyword>
<protein>
    <submittedName>
        <fullName evidence="6">ABC transporter substrate-binding protein</fullName>
    </submittedName>
</protein>
<comment type="subcellular location">
    <subcellularLocation>
        <location evidence="1">Periplasm</location>
    </subcellularLocation>
</comment>
<reference evidence="6 7" key="1">
    <citation type="submission" date="2019-05" db="EMBL/GenBank/DDBJ databases">
        <title>Draft genome sequence of Actinomadura geliboluensis A8036.</title>
        <authorList>
            <person name="Saricaoglu S."/>
            <person name="Isik K."/>
        </authorList>
    </citation>
    <scope>NUCLEOTIDE SEQUENCE [LARGE SCALE GENOMIC DNA]</scope>
    <source>
        <strain evidence="6 7">A8036</strain>
    </source>
</reference>
<dbReference type="SUPFAM" id="SSF53850">
    <property type="entry name" value="Periplasmic binding protein-like II"/>
    <property type="match status" value="1"/>
</dbReference>
<organism evidence="6 7">
    <name type="scientific">Actinomadura geliboluensis</name>
    <dbReference type="NCBI Taxonomy" id="882440"/>
    <lineage>
        <taxon>Bacteria</taxon>
        <taxon>Bacillati</taxon>
        <taxon>Actinomycetota</taxon>
        <taxon>Actinomycetes</taxon>
        <taxon>Streptosporangiales</taxon>
        <taxon>Thermomonosporaceae</taxon>
        <taxon>Actinomadura</taxon>
    </lineage>
</organism>
<dbReference type="GO" id="GO:0030975">
    <property type="term" value="F:thiamine binding"/>
    <property type="evidence" value="ECO:0007669"/>
    <property type="project" value="TreeGrafter"/>
</dbReference>
<name>A0A5S4GQC9_9ACTN</name>
<comment type="caution">
    <text evidence="6">The sequence shown here is derived from an EMBL/GenBank/DDBJ whole genome shotgun (WGS) entry which is preliminary data.</text>
</comment>
<evidence type="ECO:0000256" key="4">
    <source>
        <dbReference type="ARBA" id="ARBA00022764"/>
    </source>
</evidence>
<feature type="signal peptide" evidence="5">
    <location>
        <begin position="1"/>
        <end position="21"/>
    </location>
</feature>
<evidence type="ECO:0000256" key="1">
    <source>
        <dbReference type="ARBA" id="ARBA00004418"/>
    </source>
</evidence>
<dbReference type="CDD" id="cd13589">
    <property type="entry name" value="PBP2_polyamine_RpCGA009"/>
    <property type="match status" value="1"/>
</dbReference>
<sequence length="353" mass="37489">MGHMVRVFCAAAVVMAASACAGGASSGAGDSKRVVIANFGGAVEKVTETSFWKPFTADGGLAVRSDPAGGGFAAKLQAQAQSGRMSWDVIEALEGSSAVLLYRKGLLEKLPADLTAQLTKVSVPGSVQPYGVSMGDTGVVITCNMKVVKKCPANPAEFWDVKNFPGRRAMIDNPYESMASALIADGVPAGKVFPIDVDRALRKLGQIKSAVNVWTTSGDQQMQLMRSGEVGIAFMWSGRVKSLADEGVKLKTSWDGSLVNPSYTVVVKNGPNTDGGMKYLKWYATHPDAQANLVNALGYGTSNRAVGTLVKPGIRAWMPSDPANAKNQVRIDSAWWADNQRTVAPRWRDFIAG</sequence>
<accession>A0A5S4GQC9</accession>
<dbReference type="RefSeq" id="WP_138638671.1">
    <property type="nucleotide sequence ID" value="NZ_JASWDG010000061.1"/>
</dbReference>
<dbReference type="Pfam" id="PF13416">
    <property type="entry name" value="SBP_bac_8"/>
    <property type="match status" value="1"/>
</dbReference>
<dbReference type="PANTHER" id="PTHR30006:SF3">
    <property type="entry name" value="THIAMINE-BINDING PERIPLASMIC PROTEIN"/>
    <property type="match status" value="1"/>
</dbReference>
<keyword evidence="4" id="KW-0574">Periplasm</keyword>
<dbReference type="OrthoDB" id="9815444at2"/>
<gene>
    <name evidence="6" type="ORF">ETD96_23650</name>
</gene>
<dbReference type="PANTHER" id="PTHR30006">
    <property type="entry name" value="THIAMINE-BINDING PERIPLASMIC PROTEIN-RELATED"/>
    <property type="match status" value="1"/>
</dbReference>
<evidence type="ECO:0000256" key="5">
    <source>
        <dbReference type="SAM" id="SignalP"/>
    </source>
</evidence>
<dbReference type="GO" id="GO:0015888">
    <property type="term" value="P:thiamine transport"/>
    <property type="evidence" value="ECO:0007669"/>
    <property type="project" value="TreeGrafter"/>
</dbReference>
<dbReference type="GO" id="GO:0030976">
    <property type="term" value="F:thiamine pyrophosphate binding"/>
    <property type="evidence" value="ECO:0007669"/>
    <property type="project" value="TreeGrafter"/>
</dbReference>
<evidence type="ECO:0000256" key="2">
    <source>
        <dbReference type="ARBA" id="ARBA00022448"/>
    </source>
</evidence>
<keyword evidence="7" id="KW-1185">Reference proteome</keyword>
<dbReference type="Gene3D" id="3.40.190.10">
    <property type="entry name" value="Periplasmic binding protein-like II"/>
    <property type="match status" value="2"/>
</dbReference>